<feature type="transmembrane region" description="Helical" evidence="17">
    <location>
        <begin position="143"/>
        <end position="166"/>
    </location>
</feature>
<evidence type="ECO:0000256" key="15">
    <source>
        <dbReference type="ARBA" id="ARBA00033342"/>
    </source>
</evidence>
<evidence type="ECO:0000313" key="20">
    <source>
        <dbReference type="Proteomes" id="UP000468668"/>
    </source>
</evidence>
<dbReference type="PANTHER" id="PTHR12428:SF65">
    <property type="entry name" value="CYTOCHROME C OXIDASE ASSEMBLY PROTEIN COX18, MITOCHONDRIAL"/>
    <property type="match status" value="1"/>
</dbReference>
<organism evidence="19 20">
    <name type="scientific">Ellagibacter isourolithinifaciens</name>
    <dbReference type="NCBI Taxonomy" id="2137581"/>
    <lineage>
        <taxon>Bacteria</taxon>
        <taxon>Bacillati</taxon>
        <taxon>Actinomycetota</taxon>
        <taxon>Coriobacteriia</taxon>
        <taxon>Eggerthellales</taxon>
        <taxon>Eggerthellaceae</taxon>
        <taxon>Ellagibacter</taxon>
    </lineage>
</organism>
<dbReference type="GO" id="GO:0032977">
    <property type="term" value="F:membrane insertase activity"/>
    <property type="evidence" value="ECO:0007669"/>
    <property type="project" value="InterPro"/>
</dbReference>
<dbReference type="InterPro" id="IPR001708">
    <property type="entry name" value="YidC/ALB3/OXA1/COX18"/>
</dbReference>
<sequence length="257" mass="29579">MWDVIKDWVFDVIQFFYNGVGDWGMAIIIITIIFRIIVAPLVHKSTTANFAMQKVQPLLQEIQTKFADDPVRQREEMQRLYAETKFNPLAGCLPMLIQMPVFIALYQVLYSMVDRMPEGMTYQFYHLVPDLTKNPATAMGEGVLAFIPYLILMLVFAFVTFAPMLLQQKNSKDQNQKRQMLMMSGIMSLFMLWISWSAPAGVLLFWGASSVFAVIQQQLTMHFLKKKDAEEEAVAEVAPVKIDVTRKVKKPRPTKKR</sequence>
<evidence type="ECO:0000313" key="19">
    <source>
        <dbReference type="EMBL" id="KAB1640033.1"/>
    </source>
</evidence>
<keyword evidence="10" id="KW-0143">Chaperone</keyword>
<dbReference type="AlphaFoldDB" id="A0A6N6NMU0"/>
<evidence type="ECO:0000256" key="1">
    <source>
        <dbReference type="ARBA" id="ARBA00004651"/>
    </source>
</evidence>
<keyword evidence="5" id="KW-1003">Cell membrane</keyword>
<dbReference type="EMBL" id="WAJR01000020">
    <property type="protein sequence ID" value="KAB1640033.1"/>
    <property type="molecule type" value="Genomic_DNA"/>
</dbReference>
<dbReference type="GeneID" id="98658330"/>
<dbReference type="CDD" id="cd20070">
    <property type="entry name" value="5TM_YidC_Alb3"/>
    <property type="match status" value="1"/>
</dbReference>
<evidence type="ECO:0000256" key="4">
    <source>
        <dbReference type="ARBA" id="ARBA00022448"/>
    </source>
</evidence>
<comment type="similarity">
    <text evidence="2">Belongs to the OXA1/ALB3/YidC family. Type 1 subfamily.</text>
</comment>
<dbReference type="RefSeq" id="WP_158049980.1">
    <property type="nucleotide sequence ID" value="NZ_DBEZNT010000002.1"/>
</dbReference>
<evidence type="ECO:0000256" key="6">
    <source>
        <dbReference type="ARBA" id="ARBA00022692"/>
    </source>
</evidence>
<keyword evidence="6 16" id="KW-0812">Transmembrane</keyword>
<evidence type="ECO:0000256" key="12">
    <source>
        <dbReference type="ARBA" id="ARBA00026028"/>
    </source>
</evidence>
<feature type="transmembrane region" description="Helical" evidence="17">
    <location>
        <begin position="23"/>
        <end position="42"/>
    </location>
</feature>
<keyword evidence="9 17" id="KW-0472">Membrane</keyword>
<evidence type="ECO:0000256" key="16">
    <source>
        <dbReference type="RuleBase" id="RU003945"/>
    </source>
</evidence>
<evidence type="ECO:0000259" key="18">
    <source>
        <dbReference type="Pfam" id="PF02096"/>
    </source>
</evidence>
<accession>A0A6N6NMU0</accession>
<evidence type="ECO:0000256" key="13">
    <source>
        <dbReference type="ARBA" id="ARBA00031538"/>
    </source>
</evidence>
<evidence type="ECO:0000256" key="7">
    <source>
        <dbReference type="ARBA" id="ARBA00022927"/>
    </source>
</evidence>
<evidence type="ECO:0000256" key="5">
    <source>
        <dbReference type="ARBA" id="ARBA00022475"/>
    </source>
</evidence>
<evidence type="ECO:0000256" key="11">
    <source>
        <dbReference type="ARBA" id="ARBA00025034"/>
    </source>
</evidence>
<evidence type="ECO:0000256" key="9">
    <source>
        <dbReference type="ARBA" id="ARBA00023136"/>
    </source>
</evidence>
<evidence type="ECO:0000256" key="2">
    <source>
        <dbReference type="ARBA" id="ARBA00010527"/>
    </source>
</evidence>
<gene>
    <name evidence="19" type="ORF">F8C90_07905</name>
</gene>
<feature type="transmembrane region" description="Helical" evidence="17">
    <location>
        <begin position="86"/>
        <end position="109"/>
    </location>
</feature>
<dbReference type="Proteomes" id="UP000468668">
    <property type="component" value="Unassembled WGS sequence"/>
</dbReference>
<dbReference type="GO" id="GO:0051205">
    <property type="term" value="P:protein insertion into membrane"/>
    <property type="evidence" value="ECO:0007669"/>
    <property type="project" value="TreeGrafter"/>
</dbReference>
<comment type="caution">
    <text evidence="19">The sequence shown here is derived from an EMBL/GenBank/DDBJ whole genome shotgun (WGS) entry which is preliminary data.</text>
</comment>
<keyword evidence="7" id="KW-0653">Protein transport</keyword>
<dbReference type="InterPro" id="IPR028055">
    <property type="entry name" value="YidC/Oxa/ALB_C"/>
</dbReference>
<name>A0A6N6NMU0_9ACTN</name>
<evidence type="ECO:0000256" key="17">
    <source>
        <dbReference type="SAM" id="Phobius"/>
    </source>
</evidence>
<evidence type="ECO:0000256" key="8">
    <source>
        <dbReference type="ARBA" id="ARBA00022989"/>
    </source>
</evidence>
<evidence type="ECO:0000256" key="3">
    <source>
        <dbReference type="ARBA" id="ARBA00015325"/>
    </source>
</evidence>
<dbReference type="GO" id="GO:0015031">
    <property type="term" value="P:protein transport"/>
    <property type="evidence" value="ECO:0007669"/>
    <property type="project" value="UniProtKB-KW"/>
</dbReference>
<dbReference type="OrthoDB" id="9780552at2"/>
<dbReference type="NCBIfam" id="TIGR03592">
    <property type="entry name" value="yidC_oxa1_cterm"/>
    <property type="match status" value="1"/>
</dbReference>
<reference evidence="19 20" key="1">
    <citation type="submission" date="2019-09" db="EMBL/GenBank/DDBJ databases">
        <title>Whole genome shotgun sequencing (WGS) of Ellagibacter isourolithinifaciens DSM 104140(T) and Adlercreutzia muris DSM 29508(T).</title>
        <authorList>
            <person name="Stoll D.A."/>
            <person name="Danylec N."/>
            <person name="Huch M."/>
        </authorList>
    </citation>
    <scope>NUCLEOTIDE SEQUENCE [LARGE SCALE GENOMIC DNA]</scope>
    <source>
        <strain evidence="19 20">DSM 104140</strain>
    </source>
</reference>
<evidence type="ECO:0000256" key="10">
    <source>
        <dbReference type="ARBA" id="ARBA00023186"/>
    </source>
</evidence>
<comment type="function">
    <text evidence="11">Required for the insertion and/or proper folding and/or complex formation of integral membrane proteins into the membrane. Involved in integration of membrane proteins that insert both dependently and independently of the Sec translocase complex, as well as at least some lipoproteins. Aids folding of multispanning membrane proteins.</text>
</comment>
<protein>
    <recommendedName>
        <fullName evidence="3">Membrane protein insertase YidC</fullName>
    </recommendedName>
    <alternativeName>
        <fullName evidence="15">Foldase YidC</fullName>
    </alternativeName>
    <alternativeName>
        <fullName evidence="14">Membrane integrase YidC</fullName>
    </alternativeName>
    <alternativeName>
        <fullName evidence="13">Membrane protein YidC</fullName>
    </alternativeName>
</protein>
<dbReference type="PANTHER" id="PTHR12428">
    <property type="entry name" value="OXA1"/>
    <property type="match status" value="1"/>
</dbReference>
<keyword evidence="20" id="KW-1185">Reference proteome</keyword>
<comment type="subunit">
    <text evidence="12">Interacts with the Sec translocase complex via SecD. Specifically interacts with transmembrane segments of nascent integral membrane proteins during membrane integration.</text>
</comment>
<keyword evidence="8 17" id="KW-1133">Transmembrane helix</keyword>
<keyword evidence="4" id="KW-0813">Transport</keyword>
<dbReference type="GO" id="GO:0005886">
    <property type="term" value="C:plasma membrane"/>
    <property type="evidence" value="ECO:0007669"/>
    <property type="project" value="UniProtKB-SubCell"/>
</dbReference>
<dbReference type="Pfam" id="PF02096">
    <property type="entry name" value="60KD_IMP"/>
    <property type="match status" value="1"/>
</dbReference>
<comment type="subcellular location">
    <subcellularLocation>
        <location evidence="1">Cell membrane</location>
        <topology evidence="1">Multi-pass membrane protein</topology>
    </subcellularLocation>
    <subcellularLocation>
        <location evidence="16">Membrane</location>
        <topology evidence="16">Multi-pass membrane protein</topology>
    </subcellularLocation>
</comment>
<proteinExistence type="inferred from homology"/>
<evidence type="ECO:0000256" key="14">
    <source>
        <dbReference type="ARBA" id="ARBA00033245"/>
    </source>
</evidence>
<dbReference type="InterPro" id="IPR047196">
    <property type="entry name" value="YidC_ALB_C"/>
</dbReference>
<feature type="domain" description="Membrane insertase YidC/Oxa/ALB C-terminal" evidence="18">
    <location>
        <begin position="23"/>
        <end position="221"/>
    </location>
</feature>